<organism evidence="3 6">
    <name type="scientific">Parabacteroides merdae</name>
    <dbReference type="NCBI Taxonomy" id="46503"/>
    <lineage>
        <taxon>Bacteria</taxon>
        <taxon>Pseudomonadati</taxon>
        <taxon>Bacteroidota</taxon>
        <taxon>Bacteroidia</taxon>
        <taxon>Bacteroidales</taxon>
        <taxon>Tannerellaceae</taxon>
        <taxon>Parabacteroides</taxon>
    </lineage>
</organism>
<dbReference type="GO" id="GO:0006284">
    <property type="term" value="P:base-excision repair"/>
    <property type="evidence" value="ECO:0007669"/>
    <property type="project" value="InterPro"/>
</dbReference>
<proteinExistence type="inferred from homology"/>
<dbReference type="SUPFAM" id="SSF57716">
    <property type="entry name" value="Glucocorticoid receptor-like (DNA-binding domain)"/>
    <property type="match status" value="1"/>
</dbReference>
<evidence type="ECO:0000313" key="4">
    <source>
        <dbReference type="EMBL" id="RHH78667.1"/>
    </source>
</evidence>
<evidence type="ECO:0000259" key="2">
    <source>
        <dbReference type="SMART" id="SM01232"/>
    </source>
</evidence>
<evidence type="ECO:0000313" key="3">
    <source>
        <dbReference type="EMBL" id="RGZ49190.1"/>
    </source>
</evidence>
<dbReference type="SMART" id="SM01232">
    <property type="entry name" value="H2TH"/>
    <property type="match status" value="1"/>
</dbReference>
<accession>A0A3R5ZNC5</accession>
<dbReference type="InterPro" id="IPR010979">
    <property type="entry name" value="Ribosomal_uS13-like_H2TH"/>
</dbReference>
<dbReference type="InterPro" id="IPR015886">
    <property type="entry name" value="H2TH_FPG"/>
</dbReference>
<dbReference type="GO" id="GO:0034039">
    <property type="term" value="F:8-oxo-7,8-dihydroguanine DNA N-glycosylase activity"/>
    <property type="evidence" value="ECO:0007669"/>
    <property type="project" value="TreeGrafter"/>
</dbReference>
<name>A0A3R5ZNC5_9BACT</name>
<comment type="caution">
    <text evidence="3">The sequence shown here is derived from an EMBL/GenBank/DDBJ whole genome shotgun (WGS) entry which is preliminary data.</text>
</comment>
<dbReference type="Proteomes" id="UP000285173">
    <property type="component" value="Unassembled WGS sequence"/>
</dbReference>
<dbReference type="EMBL" id="QRKC01000002">
    <property type="protein sequence ID" value="RHH78667.1"/>
    <property type="molecule type" value="Genomic_DNA"/>
</dbReference>
<dbReference type="PANTHER" id="PTHR22993">
    <property type="entry name" value="FORMAMIDOPYRIMIDINE-DNA GLYCOSYLASE"/>
    <property type="match status" value="1"/>
</dbReference>
<dbReference type="EMBL" id="QSEF01000008">
    <property type="protein sequence ID" value="RGZ49190.1"/>
    <property type="molecule type" value="Genomic_DNA"/>
</dbReference>
<gene>
    <name evidence="4" type="ORF">DW191_08430</name>
    <name evidence="3" type="ORF">DW986_07585</name>
</gene>
<dbReference type="Pfam" id="PF06831">
    <property type="entry name" value="H2TH"/>
    <property type="match status" value="1"/>
</dbReference>
<dbReference type="GO" id="GO:0003684">
    <property type="term" value="F:damaged DNA binding"/>
    <property type="evidence" value="ECO:0007669"/>
    <property type="project" value="InterPro"/>
</dbReference>
<evidence type="ECO:0000256" key="1">
    <source>
        <dbReference type="ARBA" id="ARBA00009409"/>
    </source>
</evidence>
<dbReference type="Proteomes" id="UP000283732">
    <property type="component" value="Unassembled WGS sequence"/>
</dbReference>
<dbReference type="Gene3D" id="1.10.8.50">
    <property type="match status" value="1"/>
</dbReference>
<feature type="domain" description="Formamidopyrimidine-DNA glycosylase H2TH DNA-binding" evidence="2">
    <location>
        <begin position="134"/>
        <end position="228"/>
    </location>
</feature>
<keyword evidence="3" id="KW-0378">Hydrolase</keyword>
<sequence>MIELPKAITIGRQVEQILAGRKVTNVYGATYLHKFTFFNGTPDEYRNLLVGKEVRSAIGKGFFVDVCFDDDLFLSIFDGVNMRYGYPGDPVPSKYQMLITFDDESFVCFTTSMYGGIYVFCHTLDNKYRTLSLNSISPLSEQFDEVYFEKKFAAEKKNISAKAFLATEQRIPGLGNGVLQDILFHAKLHPKRKIFSLSDIEKATLFRSLKNTLQAMADGGGRDTETDFLGDKGRYRSVLSKNTYTSPCPCCGGIITKEAYMGGSVYYCLECQPF</sequence>
<dbReference type="PANTHER" id="PTHR22993:SF9">
    <property type="entry name" value="FORMAMIDOPYRIMIDINE-DNA GLYCOSYLASE"/>
    <property type="match status" value="1"/>
</dbReference>
<dbReference type="SUPFAM" id="SSF81624">
    <property type="entry name" value="N-terminal domain of MutM-like DNA repair proteins"/>
    <property type="match status" value="1"/>
</dbReference>
<dbReference type="AlphaFoldDB" id="A0A3R5ZNC5"/>
<dbReference type="SUPFAM" id="SSF46946">
    <property type="entry name" value="S13-like H2TH domain"/>
    <property type="match status" value="1"/>
</dbReference>
<protein>
    <submittedName>
        <fullName evidence="3">Endonuclease VIII</fullName>
    </submittedName>
</protein>
<reference evidence="5 6" key="1">
    <citation type="submission" date="2018-08" db="EMBL/GenBank/DDBJ databases">
        <title>A genome reference for cultivated species of the human gut microbiota.</title>
        <authorList>
            <person name="Zou Y."/>
            <person name="Xue W."/>
            <person name="Luo G."/>
        </authorList>
    </citation>
    <scope>NUCLEOTIDE SEQUENCE [LARGE SCALE GENOMIC DNA]</scope>
    <source>
        <strain evidence="4 5">AM16-50</strain>
        <strain evidence="3 6">AM50-15</strain>
    </source>
</reference>
<evidence type="ECO:0000313" key="5">
    <source>
        <dbReference type="Proteomes" id="UP000283732"/>
    </source>
</evidence>
<dbReference type="GO" id="GO:0008270">
    <property type="term" value="F:zinc ion binding"/>
    <property type="evidence" value="ECO:0007669"/>
    <property type="project" value="InterPro"/>
</dbReference>
<comment type="similarity">
    <text evidence="1">Belongs to the FPG family.</text>
</comment>
<keyword evidence="3" id="KW-0255">Endonuclease</keyword>
<dbReference type="InterPro" id="IPR035937">
    <property type="entry name" value="FPG_N"/>
</dbReference>
<keyword evidence="3" id="KW-0540">Nuclease</keyword>
<dbReference type="GO" id="GO:0003906">
    <property type="term" value="F:DNA-(apurinic or apyrimidinic site) endonuclease activity"/>
    <property type="evidence" value="ECO:0007669"/>
    <property type="project" value="InterPro"/>
</dbReference>
<evidence type="ECO:0000313" key="6">
    <source>
        <dbReference type="Proteomes" id="UP000285173"/>
    </source>
</evidence>
<dbReference type="RefSeq" id="WP_122202962.1">
    <property type="nucleotide sequence ID" value="NZ_QRKC01000002.1"/>
</dbReference>